<protein>
    <recommendedName>
        <fullName evidence="1">YkoP-like domain-containing protein</fullName>
    </recommendedName>
</protein>
<gene>
    <name evidence="2" type="ORF">EDC14_102952</name>
</gene>
<name>A0A4R1R8N3_HYDET</name>
<evidence type="ECO:0000313" key="2">
    <source>
        <dbReference type="EMBL" id="TCL62023.1"/>
    </source>
</evidence>
<proteinExistence type="predicted"/>
<organism evidence="2 3">
    <name type="scientific">Hydrogenispora ethanolica</name>
    <dbReference type="NCBI Taxonomy" id="1082276"/>
    <lineage>
        <taxon>Bacteria</taxon>
        <taxon>Bacillati</taxon>
        <taxon>Bacillota</taxon>
        <taxon>Hydrogenispora</taxon>
    </lineage>
</organism>
<dbReference type="AlphaFoldDB" id="A0A4R1R8N3"/>
<accession>A0A4R1R8N3</accession>
<evidence type="ECO:0000259" key="1">
    <source>
        <dbReference type="Pfam" id="PF22790"/>
    </source>
</evidence>
<comment type="caution">
    <text evidence="2">The sequence shown here is derived from an EMBL/GenBank/DDBJ whole genome shotgun (WGS) entry which is preliminary data.</text>
</comment>
<feature type="domain" description="YkoP-like" evidence="1">
    <location>
        <begin position="9"/>
        <end position="184"/>
    </location>
</feature>
<reference evidence="2 3" key="1">
    <citation type="submission" date="2019-03" db="EMBL/GenBank/DDBJ databases">
        <title>Genomic Encyclopedia of Type Strains, Phase IV (KMG-IV): sequencing the most valuable type-strain genomes for metagenomic binning, comparative biology and taxonomic classification.</title>
        <authorList>
            <person name="Goeker M."/>
        </authorList>
    </citation>
    <scope>NUCLEOTIDE SEQUENCE [LARGE SCALE GENOMIC DNA]</scope>
    <source>
        <strain evidence="2 3">LX-B</strain>
    </source>
</reference>
<dbReference type="Pfam" id="PF22790">
    <property type="entry name" value="YkoP"/>
    <property type="match status" value="1"/>
</dbReference>
<evidence type="ECO:0000313" key="3">
    <source>
        <dbReference type="Proteomes" id="UP000295008"/>
    </source>
</evidence>
<sequence>MMGVSILRRIGQAIDRSYLNKVGAAPIPGSDLGLLLVCYHSYEGKQTIELSDHTVIRPGQTVGELHFSNIRITEIAAQSERSLEWQLMEMLKQEMGTLAKACAAGLIPETVEAFYGTNVLAAGARRLGFTLIPIPKGWNRWWIGFWESVLRLVYYSFKTSKKTSLKRTMDPYEVWMSRAQLLQRLAKRRPEA</sequence>
<dbReference type="EMBL" id="SLUN01000029">
    <property type="protein sequence ID" value="TCL62023.1"/>
    <property type="molecule type" value="Genomic_DNA"/>
</dbReference>
<dbReference type="Proteomes" id="UP000295008">
    <property type="component" value="Unassembled WGS sequence"/>
</dbReference>
<keyword evidence="3" id="KW-1185">Reference proteome</keyword>
<dbReference type="InterPro" id="IPR054467">
    <property type="entry name" value="YkoP-like_dom"/>
</dbReference>